<proteinExistence type="predicted"/>
<dbReference type="AlphaFoldDB" id="A0A0Q3G2J8"/>
<evidence type="ECO:0000313" key="1">
    <source>
        <dbReference type="EMBL" id="KQK05551.1"/>
    </source>
</evidence>
<keyword evidence="3" id="KW-1185">Reference proteome</keyword>
<dbReference type="EnsemblPlants" id="KQK05551">
    <property type="protein sequence ID" value="KQK05551"/>
    <property type="gene ID" value="BRADI_2g20773v3"/>
</dbReference>
<name>A0A0Q3G2J8_BRADI</name>
<evidence type="ECO:0000313" key="2">
    <source>
        <dbReference type="EnsemblPlants" id="KQK05551"/>
    </source>
</evidence>
<reference evidence="2" key="3">
    <citation type="submission" date="2018-08" db="UniProtKB">
        <authorList>
            <consortium name="EnsemblPlants"/>
        </authorList>
    </citation>
    <scope>IDENTIFICATION</scope>
    <source>
        <strain evidence="2">cv. Bd21</strain>
    </source>
</reference>
<reference evidence="1 2" key="1">
    <citation type="journal article" date="2010" name="Nature">
        <title>Genome sequencing and analysis of the model grass Brachypodium distachyon.</title>
        <authorList>
            <consortium name="International Brachypodium Initiative"/>
        </authorList>
    </citation>
    <scope>NUCLEOTIDE SEQUENCE [LARGE SCALE GENOMIC DNA]</scope>
    <source>
        <strain evidence="1 2">Bd21</strain>
    </source>
</reference>
<accession>A0A0Q3G2J8</accession>
<reference evidence="1" key="2">
    <citation type="submission" date="2017-06" db="EMBL/GenBank/DDBJ databases">
        <title>WGS assembly of Brachypodium distachyon.</title>
        <authorList>
            <consortium name="The International Brachypodium Initiative"/>
            <person name="Lucas S."/>
            <person name="Harmon-Smith M."/>
            <person name="Lail K."/>
            <person name="Tice H."/>
            <person name="Grimwood J."/>
            <person name="Bruce D."/>
            <person name="Barry K."/>
            <person name="Shu S."/>
            <person name="Lindquist E."/>
            <person name="Wang M."/>
            <person name="Pitluck S."/>
            <person name="Vogel J.P."/>
            <person name="Garvin D.F."/>
            <person name="Mockler T.C."/>
            <person name="Schmutz J."/>
            <person name="Rokhsar D."/>
            <person name="Bevan M.W."/>
        </authorList>
    </citation>
    <scope>NUCLEOTIDE SEQUENCE</scope>
    <source>
        <strain evidence="1">Bd21</strain>
    </source>
</reference>
<dbReference type="Proteomes" id="UP000008810">
    <property type="component" value="Chromosome 2"/>
</dbReference>
<sequence>MLKLVAASMIYQHDVPTSNQHLLLSPEFKLGRVSRCLFDARIFLEGRCQEFRCRLHRQAASSSWFCLL</sequence>
<gene>
    <name evidence="1" type="ORF">BRADI_2g20773v3</name>
</gene>
<evidence type="ECO:0000313" key="3">
    <source>
        <dbReference type="Proteomes" id="UP000008810"/>
    </source>
</evidence>
<dbReference type="EMBL" id="CM000881">
    <property type="protein sequence ID" value="KQK05551.1"/>
    <property type="molecule type" value="Genomic_DNA"/>
</dbReference>
<protein>
    <submittedName>
        <fullName evidence="1 2">Uncharacterized protein</fullName>
    </submittedName>
</protein>
<dbReference type="InParanoid" id="A0A0Q3G2J8"/>
<organism evidence="1">
    <name type="scientific">Brachypodium distachyon</name>
    <name type="common">Purple false brome</name>
    <name type="synonym">Trachynia distachya</name>
    <dbReference type="NCBI Taxonomy" id="15368"/>
    <lineage>
        <taxon>Eukaryota</taxon>
        <taxon>Viridiplantae</taxon>
        <taxon>Streptophyta</taxon>
        <taxon>Embryophyta</taxon>
        <taxon>Tracheophyta</taxon>
        <taxon>Spermatophyta</taxon>
        <taxon>Magnoliopsida</taxon>
        <taxon>Liliopsida</taxon>
        <taxon>Poales</taxon>
        <taxon>Poaceae</taxon>
        <taxon>BOP clade</taxon>
        <taxon>Pooideae</taxon>
        <taxon>Stipodae</taxon>
        <taxon>Brachypodieae</taxon>
        <taxon>Brachypodium</taxon>
    </lineage>
</organism>
<dbReference type="Gramene" id="KQK05551">
    <property type="protein sequence ID" value="KQK05551"/>
    <property type="gene ID" value="BRADI_2g20773v3"/>
</dbReference>